<evidence type="ECO:0000313" key="3">
    <source>
        <dbReference type="EMBL" id="PLT31216.1"/>
    </source>
</evidence>
<dbReference type="Proteomes" id="UP000234748">
    <property type="component" value="Unassembled WGS sequence"/>
</dbReference>
<dbReference type="Pfam" id="PF00128">
    <property type="entry name" value="Alpha-amylase"/>
    <property type="match status" value="1"/>
</dbReference>
<dbReference type="SUPFAM" id="SSF51011">
    <property type="entry name" value="Glycosyl hydrolase domain"/>
    <property type="match status" value="1"/>
</dbReference>
<dbReference type="SMART" id="SM00642">
    <property type="entry name" value="Aamy"/>
    <property type="match status" value="1"/>
</dbReference>
<gene>
    <name evidence="3" type="ORF">CUU66_03295</name>
</gene>
<protein>
    <submittedName>
        <fullName evidence="3">Alpha-amylase</fullName>
    </submittedName>
</protein>
<accession>A0A2N5MA26</accession>
<dbReference type="SUPFAM" id="SSF51445">
    <property type="entry name" value="(Trans)glycosidases"/>
    <property type="match status" value="1"/>
</dbReference>
<dbReference type="GO" id="GO:0016798">
    <property type="term" value="F:hydrolase activity, acting on glycosyl bonds"/>
    <property type="evidence" value="ECO:0007669"/>
    <property type="project" value="UniProtKB-KW"/>
</dbReference>
<dbReference type="InterPro" id="IPR013780">
    <property type="entry name" value="Glyco_hydro_b"/>
</dbReference>
<dbReference type="AlphaFoldDB" id="A0A2N5MA26"/>
<keyword evidence="4" id="KW-1185">Reference proteome</keyword>
<dbReference type="Gene3D" id="2.60.40.10">
    <property type="entry name" value="Immunoglobulins"/>
    <property type="match status" value="1"/>
</dbReference>
<dbReference type="Gene3D" id="3.20.20.80">
    <property type="entry name" value="Glycosidases"/>
    <property type="match status" value="1"/>
</dbReference>
<dbReference type="InterPro" id="IPR013783">
    <property type="entry name" value="Ig-like_fold"/>
</dbReference>
<evidence type="ECO:0000256" key="1">
    <source>
        <dbReference type="ARBA" id="ARBA00023295"/>
    </source>
</evidence>
<dbReference type="GO" id="GO:0005975">
    <property type="term" value="P:carbohydrate metabolic process"/>
    <property type="evidence" value="ECO:0007669"/>
    <property type="project" value="InterPro"/>
</dbReference>
<evidence type="ECO:0000259" key="2">
    <source>
        <dbReference type="SMART" id="SM00642"/>
    </source>
</evidence>
<keyword evidence="1" id="KW-0378">Hydrolase</keyword>
<reference evidence="3 4" key="1">
    <citation type="submission" date="2017-11" db="EMBL/GenBank/DDBJ databases">
        <title>Comparitive Functional Genomics of Dry Heat Resistant strains isolated from the Viking Spacecraft.</title>
        <authorList>
            <person name="Seuylemezian A."/>
            <person name="Cooper K."/>
            <person name="Vaishampayan P."/>
        </authorList>
    </citation>
    <scope>NUCLEOTIDE SEQUENCE [LARGE SCALE GENOMIC DNA]</scope>
    <source>
        <strain evidence="3 4">V1-29</strain>
    </source>
</reference>
<dbReference type="Gene3D" id="2.60.40.1180">
    <property type="entry name" value="Golgi alpha-mannosidase II"/>
    <property type="match status" value="1"/>
</dbReference>
<proteinExistence type="predicted"/>
<dbReference type="PANTHER" id="PTHR10357">
    <property type="entry name" value="ALPHA-AMYLASE FAMILY MEMBER"/>
    <property type="match status" value="1"/>
</dbReference>
<dbReference type="Gene3D" id="3.90.400.10">
    <property type="entry name" value="Oligo-1,6-glucosidase, Domain 2"/>
    <property type="match status" value="1"/>
</dbReference>
<keyword evidence="1" id="KW-0326">Glycosidase</keyword>
<comment type="caution">
    <text evidence="3">The sequence shown here is derived from an EMBL/GenBank/DDBJ whole genome shotgun (WGS) entry which is preliminary data.</text>
</comment>
<sequence>MKAFTRKGIGGREMKRTMAVVMSLVMLLNVILISLPKLVEAADYQKVVLRGSLAPLDWGSDNNPLLKQEDGTWKSNLIALEGGKKLEFKYVRDNNWMDGSNLEFVPPQTGKYVFVYHPNEERNVDVRLVEEQGKVTFQVTLPKSTPDWITPTIGTSLNNFNYSLIKMKRVGDQTYTVTLTGEPATSFTYFYALGDEKFKEVRDEVRQAAFSEENHVVKDVVTNWKGIPVAQNVTHNFNYTPFIPSKKEAVTVTTTVDHFGPIDNGRIYYTVDGSTPFGKRGVVTKGQIVPMQVVSTKELADGLKRSVLTGVIPGQKNETRVKYKVDVWNSNVEGSQFADTNSQTPEGATEFAYYVDKYQTPDWAKDAVIYHVFVDRFMDGNSKNNEPVDPNLSYDERLKGWMGGDLAGIQQKLNYIKKLGVNTIWISPIYEGPYSHGYHPANFTKIDPRFGDEQLMKNIIKEAHKKGMKVVYDLVPNHTSSKHPFFQDALKNGVNSPYYQWYNFIEWPNKYETFYGIGELPQFNNDNPQARDYMLKTVVPYWLKELDFDGFRLDYAKGPSYSFWVDFRHAVKQMKPNAFIFGEVWDSREKINSYSGKLDGALDFSMQGALLNTFAKGQSMKLFSQTIRDNQAMFHPEYIMATFLDNHDMPRFLFESGGDVNKLMLAAAAQFTLPGAPVIYYGTEVGLSQSRDHNEVSEWKDRYWREMMPWDEENQDPELRDYYTKLIRLRNAEPVLRTGTYKELYVDDHTIVYERSNKDDQFIVIINKGTEKEIEVDKLMNGQTGIALQNALNTNKVIQPEDGKVYVTSKANSVQIFEVKKPKKNIRKKAA</sequence>
<feature type="domain" description="Glycosyl hydrolase family 13 catalytic" evidence="2">
    <location>
        <begin position="371"/>
        <end position="730"/>
    </location>
</feature>
<dbReference type="InterPro" id="IPR045857">
    <property type="entry name" value="O16G_dom_2"/>
</dbReference>
<dbReference type="EMBL" id="PGUY01000010">
    <property type="protein sequence ID" value="PLT31216.1"/>
    <property type="molecule type" value="Genomic_DNA"/>
</dbReference>
<dbReference type="InterPro" id="IPR006047">
    <property type="entry name" value="GH13_cat_dom"/>
</dbReference>
<name>A0A2N5MA26_9BACI</name>
<dbReference type="CDD" id="cd11338">
    <property type="entry name" value="AmyAc_CMD"/>
    <property type="match status" value="1"/>
</dbReference>
<evidence type="ECO:0000313" key="4">
    <source>
        <dbReference type="Proteomes" id="UP000234748"/>
    </source>
</evidence>
<dbReference type="InterPro" id="IPR017853">
    <property type="entry name" value="GH"/>
</dbReference>
<organism evidence="3 4">
    <name type="scientific">Peribacillus deserti</name>
    <dbReference type="NCBI Taxonomy" id="673318"/>
    <lineage>
        <taxon>Bacteria</taxon>
        <taxon>Bacillati</taxon>
        <taxon>Bacillota</taxon>
        <taxon>Bacilli</taxon>
        <taxon>Bacillales</taxon>
        <taxon>Bacillaceae</taxon>
        <taxon>Peribacillus</taxon>
    </lineage>
</organism>